<dbReference type="Gene3D" id="1.10.510.10">
    <property type="entry name" value="Transferase(Phosphotransferase) domain 1"/>
    <property type="match status" value="1"/>
</dbReference>
<gene>
    <name evidence="3" type="ORF">SCHPADRAFT_896216</name>
</gene>
<sequence>MTSSKTLSSPASVKTKLSEKSAESMERKQVTPFHHAEARLKWARSTRNAKSDNIRTCKAKVQSLKDELRAKKIMIKLMKLQRDEAQRRVDVERKEYRNELYNDEQGDMHQLDERYLTSLSSDVGRYEEDDSSLYVPSEPEQEKKKKSPASRALFRSPRKAMNQASLKLASRNFPGGKNAQPPKTPLQASSQPSTSQTTPFTVKPKSLLHFLTTDESTGEVKPVDLETHNVITPLLRCEVGASIVHNPHKLLNKALPWKIDEDLLLHHLSEMPGAMYDTDAERWIHCPEIVPGPAGVVESLLTGFIEHVIANVQEFIEYYQPELVPKRSQKRIWSAVYAKKIVPDGECHRKPDIVLLDPSIKPFRRYINPRLLTIWYQILSIIEIKTKATIGECIYQLSQSARLMFRHQPHRQFIICAFLIGEKITLVIFDRSGAVKSTSYDIHKNPIAFVRIVTLIFLADMTTLGFDETINLKNGEGDLYVGKNRYIIDDIIYVEGVIRGRGTVCYNVHPPGNKKLKYVVKDSWVDVSRRLREHHVLKRLANVKGIVRLVDHAVVPSKKLGKRANTSFFRRPLVYRITVSGKRGKQWAWKKDLYDVVEMREHHRIVISPYVKKVVDFPHLVGFTTIMRDVAISTGDMHDKGIVHRDLNLRNIAYEEKSNGEVGGVVLDFDVCKEVLSPDPAAIGHRTATLAFMPFDALDVTMASPVPHTVLHDLESLFYVMIWICTTQRGPNNAWRVFDYSSSEIFLWNADDGFKKGLKSCWNAKSNIIHNDNHFNTLVLGNIDPYFKSIAWCLEELREVLFPRPPPPPPRTSMTDYIQSIHNSAKRQKQTLEPSPMPREIPKPPKRDVKEVVQKFIEVLKAAVLYTEGLPEPPISPLGPGADFGEEIELEEEEETDQPELQCARLMDTECLYEEEATDIEAELDSEEEPEDSEDDAESTDDEV</sequence>
<dbReference type="PANTHER" id="PTHR38248:SF2">
    <property type="entry name" value="FUNK1 11"/>
    <property type="match status" value="1"/>
</dbReference>
<feature type="compositionally biased region" description="Polar residues" evidence="1">
    <location>
        <begin position="1"/>
        <end position="12"/>
    </location>
</feature>
<proteinExistence type="predicted"/>
<dbReference type="InterPro" id="IPR040976">
    <property type="entry name" value="Pkinase_fungal"/>
</dbReference>
<feature type="compositionally biased region" description="Basic and acidic residues" evidence="1">
    <location>
        <begin position="16"/>
        <end position="32"/>
    </location>
</feature>
<evidence type="ECO:0000256" key="1">
    <source>
        <dbReference type="SAM" id="MobiDB-lite"/>
    </source>
</evidence>
<name>A0A0H2R1B1_9AGAM</name>
<feature type="region of interest" description="Disordered" evidence="1">
    <location>
        <begin position="83"/>
        <end position="112"/>
    </location>
</feature>
<organism evidence="3 4">
    <name type="scientific">Schizopora paradoxa</name>
    <dbReference type="NCBI Taxonomy" id="27342"/>
    <lineage>
        <taxon>Eukaryota</taxon>
        <taxon>Fungi</taxon>
        <taxon>Dikarya</taxon>
        <taxon>Basidiomycota</taxon>
        <taxon>Agaricomycotina</taxon>
        <taxon>Agaricomycetes</taxon>
        <taxon>Hymenochaetales</taxon>
        <taxon>Schizoporaceae</taxon>
        <taxon>Schizopora</taxon>
    </lineage>
</organism>
<dbReference type="EMBL" id="KQ086301">
    <property type="protein sequence ID" value="KLO05489.1"/>
    <property type="molecule type" value="Genomic_DNA"/>
</dbReference>
<evidence type="ECO:0000313" key="4">
    <source>
        <dbReference type="Proteomes" id="UP000053477"/>
    </source>
</evidence>
<dbReference type="STRING" id="27342.A0A0H2R1B1"/>
<feature type="compositionally biased region" description="Low complexity" evidence="1">
    <location>
        <begin position="185"/>
        <end position="199"/>
    </location>
</feature>
<dbReference type="PANTHER" id="PTHR38248">
    <property type="entry name" value="FUNK1 6"/>
    <property type="match status" value="1"/>
</dbReference>
<evidence type="ECO:0000259" key="2">
    <source>
        <dbReference type="Pfam" id="PF17667"/>
    </source>
</evidence>
<dbReference type="InParanoid" id="A0A0H2R1B1"/>
<feature type="region of interest" description="Disordered" evidence="1">
    <location>
        <begin position="914"/>
        <end position="944"/>
    </location>
</feature>
<dbReference type="SUPFAM" id="SSF56112">
    <property type="entry name" value="Protein kinase-like (PK-like)"/>
    <property type="match status" value="1"/>
</dbReference>
<evidence type="ECO:0000313" key="3">
    <source>
        <dbReference type="EMBL" id="KLO05489.1"/>
    </source>
</evidence>
<dbReference type="Proteomes" id="UP000053477">
    <property type="component" value="Unassembled WGS sequence"/>
</dbReference>
<protein>
    <recommendedName>
        <fullName evidence="2">Fungal-type protein kinase domain-containing protein</fullName>
    </recommendedName>
</protein>
<dbReference type="Pfam" id="PF17667">
    <property type="entry name" value="Pkinase_fungal"/>
    <property type="match status" value="1"/>
</dbReference>
<dbReference type="OrthoDB" id="5584477at2759"/>
<accession>A0A0H2R1B1</accession>
<feature type="region of interest" description="Disordered" evidence="1">
    <location>
        <begin position="127"/>
        <end position="200"/>
    </location>
</feature>
<reference evidence="3 4" key="1">
    <citation type="submission" date="2015-04" db="EMBL/GenBank/DDBJ databases">
        <title>Complete genome sequence of Schizopora paradoxa KUC8140, a cosmopolitan wood degrader in East Asia.</title>
        <authorList>
            <consortium name="DOE Joint Genome Institute"/>
            <person name="Min B."/>
            <person name="Park H."/>
            <person name="Jang Y."/>
            <person name="Kim J.-J."/>
            <person name="Kim K.H."/>
            <person name="Pangilinan J."/>
            <person name="Lipzen A."/>
            <person name="Riley R."/>
            <person name="Grigoriev I.V."/>
            <person name="Spatafora J.W."/>
            <person name="Choi I.-G."/>
        </authorList>
    </citation>
    <scope>NUCLEOTIDE SEQUENCE [LARGE SCALE GENOMIC DNA]</scope>
    <source>
        <strain evidence="3 4">KUC8140</strain>
    </source>
</reference>
<feature type="region of interest" description="Disordered" evidence="1">
    <location>
        <begin position="823"/>
        <end position="847"/>
    </location>
</feature>
<feature type="region of interest" description="Disordered" evidence="1">
    <location>
        <begin position="1"/>
        <end position="32"/>
    </location>
</feature>
<feature type="domain" description="Fungal-type protein kinase" evidence="2">
    <location>
        <begin position="374"/>
        <end position="725"/>
    </location>
</feature>
<keyword evidence="4" id="KW-1185">Reference proteome</keyword>
<dbReference type="AlphaFoldDB" id="A0A0H2R1B1"/>
<dbReference type="InterPro" id="IPR011009">
    <property type="entry name" value="Kinase-like_dom_sf"/>
</dbReference>